<dbReference type="PROSITE" id="PS50096">
    <property type="entry name" value="IQ"/>
    <property type="match status" value="1"/>
</dbReference>
<feature type="compositionally biased region" description="Low complexity" evidence="2">
    <location>
        <begin position="18"/>
        <end position="29"/>
    </location>
</feature>
<name>A0A8J8SXR7_HALGN</name>
<dbReference type="PANTHER" id="PTHR23084">
    <property type="entry name" value="PHOSPHATIDYLINOSITOL-4-PHOSPHATE 5-KINASE RELATED"/>
    <property type="match status" value="1"/>
</dbReference>
<dbReference type="PANTHER" id="PTHR23084:SF179">
    <property type="entry name" value="OS10G0565000 PROTEIN"/>
    <property type="match status" value="1"/>
</dbReference>
<evidence type="ECO:0000256" key="1">
    <source>
        <dbReference type="ARBA" id="ARBA00022737"/>
    </source>
</evidence>
<dbReference type="EMBL" id="RRYP01017340">
    <property type="protein sequence ID" value="TNV74178.1"/>
    <property type="molecule type" value="Genomic_DNA"/>
</dbReference>
<comment type="caution">
    <text evidence="3">The sequence shown here is derived from an EMBL/GenBank/DDBJ whole genome shotgun (WGS) entry which is preliminary data.</text>
</comment>
<dbReference type="InterPro" id="IPR003409">
    <property type="entry name" value="MORN"/>
</dbReference>
<keyword evidence="4" id="KW-1185">Reference proteome</keyword>
<dbReference type="SMART" id="SM00698">
    <property type="entry name" value="MORN"/>
    <property type="match status" value="7"/>
</dbReference>
<sequence length="463" mass="52188">MGNCNMLCCIQTQDASPTAANNSSTGSTTSHRRTGSIRSQDGNSLPYNAKQIIRVNQKSMAEAIAQNQQMGSLDEFKIHVDKESEQNKIDLSKYQSDQTKIVKIQSIIRSFLLRKHLKQHHPLISCPQNQDESCCNLNGRLYRCCNTASANKEKPLNISQSLFSTKAHTTQSKNNNCSNSISQVADSTQTSYLQSPIKVNPIQSLHLHPNAKTIIDFEEAKKFQPLQLNGGVTQYGQQHIIDDNTALDLLNKTPQTSLIREGLGTQLWPDGSIYQGEWYRDHATGFGKMLHGDSGDVYIGQWLNDMAHGRGTYYHANSGAVYEGEWISDKQHGYGCERWPDGTEYTGSYQNGKKNGRGRMTFIEPVSRESQWYEGDFIENQIQGFGILTYHQSSKKLSYEGQWVANQKHGQGVLMYKNGQRFEGTFAYDKKHGQGQIIMVNNGIIEGEWSQGRFQETSYDNRI</sequence>
<dbReference type="AlphaFoldDB" id="A0A8J8SXR7"/>
<evidence type="ECO:0000313" key="4">
    <source>
        <dbReference type="Proteomes" id="UP000785679"/>
    </source>
</evidence>
<reference evidence="3" key="1">
    <citation type="submission" date="2019-06" db="EMBL/GenBank/DDBJ databases">
        <authorList>
            <person name="Zheng W."/>
        </authorList>
    </citation>
    <scope>NUCLEOTIDE SEQUENCE</scope>
    <source>
        <strain evidence="3">QDHG01</strain>
    </source>
</reference>
<proteinExistence type="predicted"/>
<dbReference type="Gene3D" id="2.20.110.10">
    <property type="entry name" value="Histone H3 K4-specific methyltransferase SET7/9 N-terminal domain"/>
    <property type="match status" value="3"/>
</dbReference>
<feature type="region of interest" description="Disordered" evidence="2">
    <location>
        <begin position="15"/>
        <end position="44"/>
    </location>
</feature>
<gene>
    <name evidence="3" type="ORF">FGO68_gene16024</name>
</gene>
<evidence type="ECO:0000256" key="2">
    <source>
        <dbReference type="SAM" id="MobiDB-lite"/>
    </source>
</evidence>
<dbReference type="Pfam" id="PF02493">
    <property type="entry name" value="MORN"/>
    <property type="match status" value="8"/>
</dbReference>
<dbReference type="Proteomes" id="UP000785679">
    <property type="component" value="Unassembled WGS sequence"/>
</dbReference>
<dbReference type="SUPFAM" id="SSF82185">
    <property type="entry name" value="Histone H3 K4-specific methyltransferase SET7/9 N-terminal domain"/>
    <property type="match status" value="2"/>
</dbReference>
<evidence type="ECO:0008006" key="5">
    <source>
        <dbReference type="Google" id="ProtNLM"/>
    </source>
</evidence>
<organism evidence="3 4">
    <name type="scientific">Halteria grandinella</name>
    <dbReference type="NCBI Taxonomy" id="5974"/>
    <lineage>
        <taxon>Eukaryota</taxon>
        <taxon>Sar</taxon>
        <taxon>Alveolata</taxon>
        <taxon>Ciliophora</taxon>
        <taxon>Intramacronucleata</taxon>
        <taxon>Spirotrichea</taxon>
        <taxon>Stichotrichia</taxon>
        <taxon>Sporadotrichida</taxon>
        <taxon>Halteriidae</taxon>
        <taxon>Halteria</taxon>
    </lineage>
</organism>
<dbReference type="OrthoDB" id="270720at2759"/>
<accession>A0A8J8SXR7</accession>
<protein>
    <recommendedName>
        <fullName evidence="5">MORN repeat protein</fullName>
    </recommendedName>
</protein>
<evidence type="ECO:0000313" key="3">
    <source>
        <dbReference type="EMBL" id="TNV74178.1"/>
    </source>
</evidence>
<keyword evidence="1" id="KW-0677">Repeat</keyword>